<keyword evidence="1" id="KW-0812">Transmembrane</keyword>
<accession>A5Z465</accession>
<keyword evidence="1" id="KW-1133">Transmembrane helix</keyword>
<dbReference type="EMBL" id="AAVL02000026">
    <property type="protein sequence ID" value="EDM52274.1"/>
    <property type="molecule type" value="Genomic_DNA"/>
</dbReference>
<organism evidence="2 3">
    <name type="scientific">Eubacterium ventriosum ATCC 27560</name>
    <dbReference type="NCBI Taxonomy" id="411463"/>
    <lineage>
        <taxon>Bacteria</taxon>
        <taxon>Bacillati</taxon>
        <taxon>Bacillota</taxon>
        <taxon>Clostridia</taxon>
        <taxon>Eubacteriales</taxon>
        <taxon>Eubacteriaceae</taxon>
        <taxon>Eubacterium</taxon>
    </lineage>
</organism>
<sequence length="31" mass="3261">MVFGSISVSLPFFGFLLVSFAGPGIALFIIL</sequence>
<comment type="caution">
    <text evidence="2">The sequence shown here is derived from an EMBL/GenBank/DDBJ whole genome shotgun (WGS) entry which is preliminary data.</text>
</comment>
<dbReference type="AlphaFoldDB" id="A5Z465"/>
<dbReference type="HOGENOM" id="CLU_3396599_0_0_9"/>
<proteinExistence type="predicted"/>
<evidence type="ECO:0000313" key="3">
    <source>
        <dbReference type="Proteomes" id="UP000006000"/>
    </source>
</evidence>
<reference evidence="2 3" key="1">
    <citation type="submission" date="2007-03" db="EMBL/GenBank/DDBJ databases">
        <authorList>
            <person name="Fulton L."/>
            <person name="Clifton S."/>
            <person name="Fulton B."/>
            <person name="Xu J."/>
            <person name="Minx P."/>
            <person name="Pepin K.H."/>
            <person name="Johnson M."/>
            <person name="Thiruvilangam P."/>
            <person name="Bhonagiri V."/>
            <person name="Nash W.E."/>
            <person name="Mardis E.R."/>
            <person name="Wilson R.K."/>
        </authorList>
    </citation>
    <scope>NUCLEOTIDE SEQUENCE [LARGE SCALE GENOMIC DNA]</scope>
    <source>
        <strain evidence="2 3">ATCC 27560</strain>
    </source>
</reference>
<gene>
    <name evidence="2" type="ORF">EUBVEN_00470</name>
</gene>
<feature type="transmembrane region" description="Helical" evidence="1">
    <location>
        <begin position="12"/>
        <end position="30"/>
    </location>
</feature>
<keyword evidence="1" id="KW-0472">Membrane</keyword>
<name>A5Z465_9FIRM</name>
<reference evidence="2 3" key="2">
    <citation type="submission" date="2007-04" db="EMBL/GenBank/DDBJ databases">
        <title>Draft genome sequence of Eubacterium ventriosum (ATCC 27560).</title>
        <authorList>
            <person name="Sudarsanam P."/>
            <person name="Ley R."/>
            <person name="Guruge J."/>
            <person name="Turnbaugh P.J."/>
            <person name="Mahowald M."/>
            <person name="Liep D."/>
            <person name="Gordon J."/>
        </authorList>
    </citation>
    <scope>NUCLEOTIDE SEQUENCE [LARGE SCALE GENOMIC DNA]</scope>
    <source>
        <strain evidence="2 3">ATCC 27560</strain>
    </source>
</reference>
<evidence type="ECO:0000313" key="2">
    <source>
        <dbReference type="EMBL" id="EDM52274.1"/>
    </source>
</evidence>
<protein>
    <submittedName>
        <fullName evidence="2">Uncharacterized protein</fullName>
    </submittedName>
</protein>
<evidence type="ECO:0000256" key="1">
    <source>
        <dbReference type="SAM" id="Phobius"/>
    </source>
</evidence>
<dbReference type="Proteomes" id="UP000006000">
    <property type="component" value="Unassembled WGS sequence"/>
</dbReference>